<dbReference type="RefSeq" id="WP_090018552.1">
    <property type="nucleotide sequence ID" value="NZ_FNCE01000001.1"/>
</dbReference>
<dbReference type="STRING" id="1082479.SAMN05216241_101548"/>
<sequence length="429" mass="46699">MTILLNAHDTKARTGERQQRKIDSFESLQSRNEAKARAERVTADRLSGIIAEIGSYLPSVLDPSVAKVPPKVGSKMPVALGGHAKSGVSPIYATAATTHARVPLSYAGSAAYLPLAKLLCTRVTDERGETAMLIERIANGDVFANALAELGVPADALATAGEMYRRKRDHGLSDVSAIDGDHMKAMFVPDGAGGYVQVTPVPSAAIYTELPQRMRERQQRGSDGSATAFVPRTAVVTSAKPQNVGLHVQYQGGQLTRIRASYYPIEHAGIQRRITTWKNGAPLFYAGLLRGSHAVQRFARLERDPDPSAPGHGYSTHEIRSALDRYAGDMALTLAKYLRDVRDECAADPGSLGDKAEYACSPAVRDLVLFQDRAATDDDREALIQEALQAVLRALMRVDPALFRTRAHDERVRDRLTRRLKAALEPELP</sequence>
<accession>A0A1G7MBJ4</accession>
<gene>
    <name evidence="2" type="ORF">SAMN05216241_101548</name>
</gene>
<proteinExistence type="predicted"/>
<feature type="compositionally biased region" description="Basic and acidic residues" evidence="1">
    <location>
        <begin position="8"/>
        <end position="21"/>
    </location>
</feature>
<feature type="region of interest" description="Disordered" evidence="1">
    <location>
        <begin position="1"/>
        <end position="21"/>
    </location>
</feature>
<evidence type="ECO:0000256" key="1">
    <source>
        <dbReference type="SAM" id="MobiDB-lite"/>
    </source>
</evidence>
<name>A0A1G7MBJ4_9PROT</name>
<protein>
    <submittedName>
        <fullName evidence="2">Uncharacterized protein</fullName>
    </submittedName>
</protein>
<keyword evidence="3" id="KW-1185">Reference proteome</keyword>
<dbReference type="EMBL" id="FNCE01000001">
    <property type="protein sequence ID" value="SDF58974.1"/>
    <property type="molecule type" value="Genomic_DNA"/>
</dbReference>
<evidence type="ECO:0000313" key="2">
    <source>
        <dbReference type="EMBL" id="SDF58974.1"/>
    </source>
</evidence>
<evidence type="ECO:0000313" key="3">
    <source>
        <dbReference type="Proteomes" id="UP000199415"/>
    </source>
</evidence>
<reference evidence="2 3" key="1">
    <citation type="submission" date="2016-10" db="EMBL/GenBank/DDBJ databases">
        <authorList>
            <person name="de Groot N.N."/>
        </authorList>
    </citation>
    <scope>NUCLEOTIDE SEQUENCE [LARGE SCALE GENOMIC DNA]</scope>
    <source>
        <strain evidence="2 3">DSM 25584</strain>
    </source>
</reference>
<organism evidence="2 3">
    <name type="scientific">Limimonas halophila</name>
    <dbReference type="NCBI Taxonomy" id="1082479"/>
    <lineage>
        <taxon>Bacteria</taxon>
        <taxon>Pseudomonadati</taxon>
        <taxon>Pseudomonadota</taxon>
        <taxon>Alphaproteobacteria</taxon>
        <taxon>Rhodospirillales</taxon>
        <taxon>Rhodovibrionaceae</taxon>
        <taxon>Limimonas</taxon>
    </lineage>
</organism>
<dbReference type="Proteomes" id="UP000199415">
    <property type="component" value="Unassembled WGS sequence"/>
</dbReference>
<dbReference type="AlphaFoldDB" id="A0A1G7MBJ4"/>